<dbReference type="EMBL" id="KV750915">
    <property type="protein sequence ID" value="OCL02653.1"/>
    <property type="molecule type" value="Genomic_DNA"/>
</dbReference>
<accession>A0A8E2EQT7</accession>
<dbReference type="AlphaFoldDB" id="A0A8E2EQT7"/>
<evidence type="ECO:0000313" key="2">
    <source>
        <dbReference type="Proteomes" id="UP000250140"/>
    </source>
</evidence>
<keyword evidence="2" id="KW-1185">Reference proteome</keyword>
<proteinExistence type="predicted"/>
<evidence type="ECO:0000313" key="1">
    <source>
        <dbReference type="EMBL" id="OCL02653.1"/>
    </source>
</evidence>
<gene>
    <name evidence="1" type="ORF">AOQ84DRAFT_369046</name>
</gene>
<organism evidence="1 2">
    <name type="scientific">Glonium stellatum</name>
    <dbReference type="NCBI Taxonomy" id="574774"/>
    <lineage>
        <taxon>Eukaryota</taxon>
        <taxon>Fungi</taxon>
        <taxon>Dikarya</taxon>
        <taxon>Ascomycota</taxon>
        <taxon>Pezizomycotina</taxon>
        <taxon>Dothideomycetes</taxon>
        <taxon>Pleosporomycetidae</taxon>
        <taxon>Gloniales</taxon>
        <taxon>Gloniaceae</taxon>
        <taxon>Glonium</taxon>
    </lineage>
</organism>
<protein>
    <submittedName>
        <fullName evidence="1">Uncharacterized protein</fullName>
    </submittedName>
</protein>
<dbReference type="Proteomes" id="UP000250140">
    <property type="component" value="Unassembled WGS sequence"/>
</dbReference>
<name>A0A8E2EQT7_9PEZI</name>
<reference evidence="1 2" key="1">
    <citation type="journal article" date="2016" name="Nat. Commun.">
        <title>Ectomycorrhizal ecology is imprinted in the genome of the dominant symbiotic fungus Cenococcum geophilum.</title>
        <authorList>
            <consortium name="DOE Joint Genome Institute"/>
            <person name="Peter M."/>
            <person name="Kohler A."/>
            <person name="Ohm R.A."/>
            <person name="Kuo A."/>
            <person name="Krutzmann J."/>
            <person name="Morin E."/>
            <person name="Arend M."/>
            <person name="Barry K.W."/>
            <person name="Binder M."/>
            <person name="Choi C."/>
            <person name="Clum A."/>
            <person name="Copeland A."/>
            <person name="Grisel N."/>
            <person name="Haridas S."/>
            <person name="Kipfer T."/>
            <person name="LaButti K."/>
            <person name="Lindquist E."/>
            <person name="Lipzen A."/>
            <person name="Maire R."/>
            <person name="Meier B."/>
            <person name="Mihaltcheva S."/>
            <person name="Molinier V."/>
            <person name="Murat C."/>
            <person name="Poggeler S."/>
            <person name="Quandt C.A."/>
            <person name="Sperisen C."/>
            <person name="Tritt A."/>
            <person name="Tisserant E."/>
            <person name="Crous P.W."/>
            <person name="Henrissat B."/>
            <person name="Nehls U."/>
            <person name="Egli S."/>
            <person name="Spatafora J.W."/>
            <person name="Grigoriev I.V."/>
            <person name="Martin F.M."/>
        </authorList>
    </citation>
    <scope>NUCLEOTIDE SEQUENCE [LARGE SCALE GENOMIC DNA]</scope>
    <source>
        <strain evidence="1 2">CBS 207.34</strain>
    </source>
</reference>
<sequence>MASEIFKRVGWNVGTLERWSLLGHCWGALLGGTAWGGLLGGEGSAKAEGAEARNTPAVTFFISRLEVREQPRHPGNGSSAPSAPSAASWLLLAAAAGGIRAVGCVLSEPALLPKASSLII</sequence>